<evidence type="ECO:0000313" key="2">
    <source>
        <dbReference type="EMBL" id="KAF7678904.1"/>
    </source>
</evidence>
<accession>A0A8H7BC63</accession>
<feature type="compositionally biased region" description="Polar residues" evidence="1">
    <location>
        <begin position="12"/>
        <end position="34"/>
    </location>
</feature>
<protein>
    <submittedName>
        <fullName evidence="2">Uncharacterized protein</fullName>
    </submittedName>
</protein>
<reference evidence="2" key="2">
    <citation type="submission" date="2020-08" db="EMBL/GenBank/DDBJ databases">
        <title>Draft Genome Sequence of Cumin Blight Pathogen Alternaria burnsii.</title>
        <authorList>
            <person name="Feng Z."/>
        </authorList>
    </citation>
    <scope>NUCLEOTIDE SEQUENCE</scope>
    <source>
        <strain evidence="2">CBS107.38</strain>
    </source>
</reference>
<comment type="caution">
    <text evidence="2">The sequence shown here is derived from an EMBL/GenBank/DDBJ whole genome shotgun (WGS) entry which is preliminary data.</text>
</comment>
<dbReference type="EMBL" id="JAAABM010000003">
    <property type="protein sequence ID" value="KAF7678904.1"/>
    <property type="molecule type" value="Genomic_DNA"/>
</dbReference>
<evidence type="ECO:0000313" key="3">
    <source>
        <dbReference type="Proteomes" id="UP000596902"/>
    </source>
</evidence>
<organism evidence="2 3">
    <name type="scientific">Alternaria burnsii</name>
    <dbReference type="NCBI Taxonomy" id="1187904"/>
    <lineage>
        <taxon>Eukaryota</taxon>
        <taxon>Fungi</taxon>
        <taxon>Dikarya</taxon>
        <taxon>Ascomycota</taxon>
        <taxon>Pezizomycotina</taxon>
        <taxon>Dothideomycetes</taxon>
        <taxon>Pleosporomycetidae</taxon>
        <taxon>Pleosporales</taxon>
        <taxon>Pleosporineae</taxon>
        <taxon>Pleosporaceae</taxon>
        <taxon>Alternaria</taxon>
        <taxon>Alternaria sect. Alternaria</taxon>
    </lineage>
</organism>
<keyword evidence="3" id="KW-1185">Reference proteome</keyword>
<feature type="region of interest" description="Disordered" evidence="1">
    <location>
        <begin position="1"/>
        <end position="50"/>
    </location>
</feature>
<dbReference type="AlphaFoldDB" id="A0A8H7BC63"/>
<gene>
    <name evidence="2" type="ORF">GT037_002652</name>
</gene>
<sequence length="213" mass="23360">MDAKASEEADAGSNQGKGFETPTPSSAPTESAMQAPTADTAKPDSTTTKKRAAAQLDVHLTQQTHNLISMVSAFTQYALNGKPLPVDSDVRDYLQDTASAIKGHLTEIQAHLQEAAELAGQRTEIPLYSPKGIRGWSYNYRAAISAKDRVKYLKHAQDSQKLNPKEAFATSEYGRRVQDSVVAEPDIPFKVKKHTFQNILNNRMVEALLARGY</sequence>
<dbReference type="GeneID" id="62200877"/>
<proteinExistence type="predicted"/>
<evidence type="ECO:0000256" key="1">
    <source>
        <dbReference type="SAM" id="MobiDB-lite"/>
    </source>
</evidence>
<reference evidence="2" key="1">
    <citation type="submission" date="2020-01" db="EMBL/GenBank/DDBJ databases">
        <authorList>
            <person name="Feng Z.H.Z."/>
        </authorList>
    </citation>
    <scope>NUCLEOTIDE SEQUENCE</scope>
    <source>
        <strain evidence="2">CBS107.38</strain>
    </source>
</reference>
<dbReference type="RefSeq" id="XP_038788977.1">
    <property type="nucleotide sequence ID" value="XM_038927699.1"/>
</dbReference>
<name>A0A8H7BC63_9PLEO</name>
<dbReference type="Proteomes" id="UP000596902">
    <property type="component" value="Unassembled WGS sequence"/>
</dbReference>